<dbReference type="Pfam" id="PF00069">
    <property type="entry name" value="Pkinase"/>
    <property type="match status" value="1"/>
</dbReference>
<dbReference type="GO" id="GO:0005886">
    <property type="term" value="C:plasma membrane"/>
    <property type="evidence" value="ECO:0007669"/>
    <property type="project" value="TreeGrafter"/>
</dbReference>
<dbReference type="InterPro" id="IPR000719">
    <property type="entry name" value="Prot_kinase_dom"/>
</dbReference>
<evidence type="ECO:0000259" key="4">
    <source>
        <dbReference type="PROSITE" id="PS50011"/>
    </source>
</evidence>
<dbReference type="PROSITE" id="PS50011">
    <property type="entry name" value="PROTEIN_KINASE_DOM"/>
    <property type="match status" value="1"/>
</dbReference>
<evidence type="ECO:0000256" key="3">
    <source>
        <dbReference type="SAM" id="MobiDB-lite"/>
    </source>
</evidence>
<accession>A0A1R3IG51</accession>
<reference evidence="6" key="1">
    <citation type="submission" date="2013-09" db="EMBL/GenBank/DDBJ databases">
        <title>Corchorus olitorius genome sequencing.</title>
        <authorList>
            <person name="Alam M."/>
            <person name="Haque M.S."/>
            <person name="Islam M.S."/>
            <person name="Emdad E.M."/>
            <person name="Islam M.M."/>
            <person name="Ahmed B."/>
            <person name="Halim A."/>
            <person name="Hossen Q.M.M."/>
            <person name="Hossain M.Z."/>
            <person name="Ahmed R."/>
            <person name="Khan M.M."/>
            <person name="Islam R."/>
            <person name="Rashid M.M."/>
            <person name="Khan S.A."/>
            <person name="Rahman M.S."/>
            <person name="Alam M."/>
            <person name="Yahiya A.S."/>
            <person name="Khan M.S."/>
            <person name="Azam M.S."/>
            <person name="Haque T."/>
            <person name="Lashkar M.Z.H."/>
            <person name="Akhand A.I."/>
            <person name="Morshed G."/>
            <person name="Roy S."/>
            <person name="Uddin K.S."/>
            <person name="Rabeya T."/>
            <person name="Hossain A.S."/>
            <person name="Chowdhury A."/>
            <person name="Snigdha A.R."/>
            <person name="Mortoza M.S."/>
            <person name="Matin S.A."/>
            <person name="Hoque S.M.E."/>
            <person name="Islam M.K."/>
            <person name="Roy D.K."/>
            <person name="Haider R."/>
            <person name="Moosa M.M."/>
            <person name="Elias S.M."/>
            <person name="Hasan A.M."/>
            <person name="Jahan S."/>
            <person name="Shafiuddin M."/>
            <person name="Mahmood N."/>
            <person name="Shommy N.S."/>
        </authorList>
    </citation>
    <scope>NUCLEOTIDE SEQUENCE [LARGE SCALE GENOMIC DNA]</scope>
    <source>
        <strain evidence="6">cv. O-4</strain>
    </source>
</reference>
<name>A0A1R3IG51_9ROSI</name>
<keyword evidence="2" id="KW-0067">ATP-binding</keyword>
<dbReference type="GO" id="GO:0004672">
    <property type="term" value="F:protein kinase activity"/>
    <property type="evidence" value="ECO:0007669"/>
    <property type="project" value="InterPro"/>
</dbReference>
<gene>
    <name evidence="5" type="ORF">COLO4_23574</name>
</gene>
<feature type="region of interest" description="Disordered" evidence="3">
    <location>
        <begin position="1"/>
        <end position="20"/>
    </location>
</feature>
<comment type="caution">
    <text evidence="5">The sequence shown here is derived from an EMBL/GenBank/DDBJ whole genome shotgun (WGS) entry which is preliminary data.</text>
</comment>
<keyword evidence="6" id="KW-1185">Reference proteome</keyword>
<dbReference type="EMBL" id="AWUE01018268">
    <property type="protein sequence ID" value="OMO81481.1"/>
    <property type="molecule type" value="Genomic_DNA"/>
</dbReference>
<dbReference type="SMART" id="SM00220">
    <property type="entry name" value="S_TKc"/>
    <property type="match status" value="1"/>
</dbReference>
<evidence type="ECO:0000313" key="6">
    <source>
        <dbReference type="Proteomes" id="UP000187203"/>
    </source>
</evidence>
<dbReference type="PANTHER" id="PTHR27001">
    <property type="entry name" value="OS01G0253100 PROTEIN"/>
    <property type="match status" value="1"/>
</dbReference>
<evidence type="ECO:0000256" key="2">
    <source>
        <dbReference type="ARBA" id="ARBA00022840"/>
    </source>
</evidence>
<feature type="domain" description="Protein kinase" evidence="4">
    <location>
        <begin position="1"/>
        <end position="289"/>
    </location>
</feature>
<dbReference type="GO" id="GO:0005524">
    <property type="term" value="F:ATP binding"/>
    <property type="evidence" value="ECO:0007669"/>
    <property type="project" value="UniProtKB-KW"/>
</dbReference>
<dbReference type="InterPro" id="IPR011009">
    <property type="entry name" value="Kinase-like_dom_sf"/>
</dbReference>
<dbReference type="Proteomes" id="UP000187203">
    <property type="component" value="Unassembled WGS sequence"/>
</dbReference>
<dbReference type="OrthoDB" id="1747506at2759"/>
<evidence type="ECO:0000256" key="1">
    <source>
        <dbReference type="ARBA" id="ARBA00022741"/>
    </source>
</evidence>
<sequence length="289" mass="32316">MPTKKLKDKAQQLDPKPTLPPTLPTEISWDVVAGITDGLSNSNWIAKGSTCNVFEGKVAVKVYEQGNYNQKVSLLEDALVILEGIAKGIQSLHSKGWIHCDLKPENIFLTKDLKPKIGDFGQTQIEEKSAIGLGTPGHAPPEAKEKFGVQKSWDIYSFGIIMKQMVMKVDDVRLLPSRISVHPSLMQSGCPTEGSLFGLWSIPDFLWSLPASSFPPGGIQHRTMSVLYTDIQVHWKGYDLHPLRTLRAPVVFDFDKFCLWWLHYWDSSSILDGNLDLDALWEDGAEKIN</sequence>
<evidence type="ECO:0000313" key="5">
    <source>
        <dbReference type="EMBL" id="OMO81481.1"/>
    </source>
</evidence>
<dbReference type="STRING" id="93759.A0A1R3IG51"/>
<dbReference type="PANTHER" id="PTHR27001:SF931">
    <property type="entry name" value="OS11G0664100 PROTEIN"/>
    <property type="match status" value="1"/>
</dbReference>
<dbReference type="AlphaFoldDB" id="A0A1R3IG51"/>
<proteinExistence type="predicted"/>
<organism evidence="5 6">
    <name type="scientific">Corchorus olitorius</name>
    <dbReference type="NCBI Taxonomy" id="93759"/>
    <lineage>
        <taxon>Eukaryota</taxon>
        <taxon>Viridiplantae</taxon>
        <taxon>Streptophyta</taxon>
        <taxon>Embryophyta</taxon>
        <taxon>Tracheophyta</taxon>
        <taxon>Spermatophyta</taxon>
        <taxon>Magnoliopsida</taxon>
        <taxon>eudicotyledons</taxon>
        <taxon>Gunneridae</taxon>
        <taxon>Pentapetalae</taxon>
        <taxon>rosids</taxon>
        <taxon>malvids</taxon>
        <taxon>Malvales</taxon>
        <taxon>Malvaceae</taxon>
        <taxon>Grewioideae</taxon>
        <taxon>Apeibeae</taxon>
        <taxon>Corchorus</taxon>
    </lineage>
</organism>
<dbReference type="SUPFAM" id="SSF56112">
    <property type="entry name" value="Protein kinase-like (PK-like)"/>
    <property type="match status" value="1"/>
</dbReference>
<keyword evidence="1" id="KW-0547">Nucleotide-binding</keyword>
<dbReference type="Gene3D" id="1.10.510.10">
    <property type="entry name" value="Transferase(Phosphotransferase) domain 1"/>
    <property type="match status" value="1"/>
</dbReference>
<protein>
    <recommendedName>
        <fullName evidence="4">Protein kinase domain-containing protein</fullName>
    </recommendedName>
</protein>